<comment type="caution">
    <text evidence="2">The sequence shown here is derived from an EMBL/GenBank/DDBJ whole genome shotgun (WGS) entry which is preliminary data.</text>
</comment>
<dbReference type="Pfam" id="PF13201">
    <property type="entry name" value="PCMD"/>
    <property type="match status" value="1"/>
</dbReference>
<keyword evidence="3" id="KW-1185">Reference proteome</keyword>
<protein>
    <submittedName>
        <fullName evidence="2">PCMD domain-containing protein</fullName>
    </submittedName>
</protein>
<dbReference type="EMBL" id="JAGUCO010000040">
    <property type="protein sequence ID" value="MBS2101123.1"/>
    <property type="molecule type" value="Genomic_DNA"/>
</dbReference>
<name>A0ABS5K1X3_9BACT</name>
<dbReference type="Gene3D" id="2.60.120.890">
    <property type="entry name" value="BT2081, beta-jelly-roll domain"/>
    <property type="match status" value="1"/>
</dbReference>
<gene>
    <name evidence="2" type="ORF">KEM10_22750</name>
</gene>
<dbReference type="InterPro" id="IPR025112">
    <property type="entry name" value="PCMD"/>
</dbReference>
<dbReference type="Gene3D" id="2.60.40.2340">
    <property type="match status" value="1"/>
</dbReference>
<dbReference type="InterPro" id="IPR038653">
    <property type="entry name" value="Put_CMD_sf"/>
</dbReference>
<dbReference type="PROSITE" id="PS51257">
    <property type="entry name" value="PROKAR_LIPOPROTEIN"/>
    <property type="match status" value="1"/>
</dbReference>
<proteinExistence type="predicted"/>
<accession>A0ABS5K1X3</accession>
<dbReference type="RefSeq" id="WP_212220298.1">
    <property type="nucleotide sequence ID" value="NZ_JAGUCO010000040.1"/>
</dbReference>
<feature type="domain" description="Putative carbohydrate metabolism" evidence="1">
    <location>
        <begin position="137"/>
        <end position="359"/>
    </location>
</feature>
<dbReference type="Proteomes" id="UP000708576">
    <property type="component" value="Unassembled WGS sequence"/>
</dbReference>
<evidence type="ECO:0000259" key="1">
    <source>
        <dbReference type="Pfam" id="PF13201"/>
    </source>
</evidence>
<organism evidence="2 3">
    <name type="scientific">Carboxylicivirga linearis</name>
    <dbReference type="NCBI Taxonomy" id="1628157"/>
    <lineage>
        <taxon>Bacteria</taxon>
        <taxon>Pseudomonadati</taxon>
        <taxon>Bacteroidota</taxon>
        <taxon>Bacteroidia</taxon>
        <taxon>Marinilabiliales</taxon>
        <taxon>Marinilabiliaceae</taxon>
        <taxon>Carboxylicivirga</taxon>
    </lineage>
</organism>
<evidence type="ECO:0000313" key="2">
    <source>
        <dbReference type="EMBL" id="MBS2101123.1"/>
    </source>
</evidence>
<evidence type="ECO:0000313" key="3">
    <source>
        <dbReference type="Proteomes" id="UP000708576"/>
    </source>
</evidence>
<reference evidence="2 3" key="1">
    <citation type="journal article" date="2015" name="Int. J. Syst. Evol. Microbiol.">
        <title>Carboxylicivirga linearis sp. nov., isolated from a sea cucumber culture pond.</title>
        <authorList>
            <person name="Wang F.Q."/>
            <person name="Zhou Y.X."/>
            <person name="Lin X.Z."/>
            <person name="Chen G.J."/>
            <person name="Du Z.J."/>
        </authorList>
    </citation>
    <scope>NUCLEOTIDE SEQUENCE [LARGE SCALE GENOMIC DNA]</scope>
    <source>
        <strain evidence="2 3">FB218</strain>
    </source>
</reference>
<sequence length="361" mass="39002">MKKHSSKITAVLITLLILASCVKEDYFGLSPYGNIKDIVVSNQASNAKILTDSNKVIVEIPGGVDLSEIQIQSIKFSSFAKSETKAGDVLDLNTPQKITVTAEDGSIHVWEIESFIASVTPPLDNGDFSLWYKTASDYYEPGESASNTIWGTGNQGTQILGKLATTPFDIGGGNLAAKMETLDNGKLVGTFGAPISAGSIFTGVFNPDNIDPSNPQAAIEFGTPFIGRPLKLKFKYSYTPGTENKDKKGNILAYGDACDIYALLEVRLGGKTERLATAWFRSDQNQNDFTTQEVTFTYGELDNTYPDYMLPIGHDFVSTDSAAFILPTHITFVASSSFDGANFAGAIGSELILDDVELIYE</sequence>